<accession>A0A9X3IST8</accession>
<evidence type="ECO:0000256" key="2">
    <source>
        <dbReference type="ARBA" id="ARBA00009046"/>
    </source>
</evidence>
<organism evidence="11 12">
    <name type="scientific">Parathalassolituus penaei</name>
    <dbReference type="NCBI Taxonomy" id="2997323"/>
    <lineage>
        <taxon>Bacteria</taxon>
        <taxon>Pseudomonadati</taxon>
        <taxon>Pseudomonadota</taxon>
        <taxon>Gammaproteobacteria</taxon>
        <taxon>Oceanospirillales</taxon>
        <taxon>Oceanospirillaceae</taxon>
        <taxon>Parathalassolituus</taxon>
    </lineage>
</organism>
<evidence type="ECO:0000256" key="3">
    <source>
        <dbReference type="ARBA" id="ARBA00022723"/>
    </source>
</evidence>
<dbReference type="Gene3D" id="1.10.3210.30">
    <property type="match status" value="1"/>
</dbReference>
<dbReference type="GO" id="GO:0046872">
    <property type="term" value="F:metal ion binding"/>
    <property type="evidence" value="ECO:0007669"/>
    <property type="project" value="UniProtKB-KW"/>
</dbReference>
<evidence type="ECO:0000256" key="8">
    <source>
        <dbReference type="ARBA" id="ARBA00023118"/>
    </source>
</evidence>
<protein>
    <submittedName>
        <fullName evidence="11">Type I-F CRISPR-associated helicase Cas3f</fullName>
    </submittedName>
</protein>
<dbReference type="InterPro" id="IPR006483">
    <property type="entry name" value="CRISPR-assoc_Cas3_HD"/>
</dbReference>
<feature type="region of interest" description="Disordered" evidence="9">
    <location>
        <begin position="513"/>
        <end position="545"/>
    </location>
</feature>
<dbReference type="InterPro" id="IPR038257">
    <property type="entry name" value="CRISPR-assoc_Cas3_HD_sf"/>
</dbReference>
<evidence type="ECO:0000256" key="7">
    <source>
        <dbReference type="ARBA" id="ARBA00022840"/>
    </source>
</evidence>
<evidence type="ECO:0000256" key="5">
    <source>
        <dbReference type="ARBA" id="ARBA00022801"/>
    </source>
</evidence>
<dbReference type="InterPro" id="IPR027417">
    <property type="entry name" value="P-loop_NTPase"/>
</dbReference>
<evidence type="ECO:0000256" key="9">
    <source>
        <dbReference type="SAM" id="MobiDB-lite"/>
    </source>
</evidence>
<keyword evidence="7" id="KW-0067">ATP-binding</keyword>
<dbReference type="SUPFAM" id="SSF52540">
    <property type="entry name" value="P-loop containing nucleoside triphosphate hydrolases"/>
    <property type="match status" value="1"/>
</dbReference>
<keyword evidence="3" id="KW-0479">Metal-binding</keyword>
<dbReference type="GO" id="GO:0016787">
    <property type="term" value="F:hydrolase activity"/>
    <property type="evidence" value="ECO:0007669"/>
    <property type="project" value="UniProtKB-KW"/>
</dbReference>
<reference evidence="11" key="1">
    <citation type="submission" date="2022-11" db="EMBL/GenBank/DDBJ databases">
        <title>Parathalassolutuus dongxingensis gen. nov., sp. nov., a novel member of family Oceanospirillaceae isolated from a coastal shrimp pond in Guangxi, China.</title>
        <authorList>
            <person name="Chen H."/>
        </authorList>
    </citation>
    <scope>NUCLEOTIDE SEQUENCE</scope>
    <source>
        <strain evidence="11">G-43</strain>
    </source>
</reference>
<feature type="domain" description="HD Cas3-type" evidence="10">
    <location>
        <begin position="102"/>
        <end position="341"/>
    </location>
</feature>
<dbReference type="Proteomes" id="UP001150830">
    <property type="component" value="Unassembled WGS sequence"/>
</dbReference>
<dbReference type="GO" id="GO:0051607">
    <property type="term" value="P:defense response to virus"/>
    <property type="evidence" value="ECO:0007669"/>
    <property type="project" value="UniProtKB-KW"/>
</dbReference>
<name>A0A9X3IST8_9GAMM</name>
<dbReference type="InterPro" id="IPR013395">
    <property type="entry name" value="CRISPR-assoc_Cas3_yers"/>
</dbReference>
<keyword evidence="8" id="KW-0051">Antiviral defense</keyword>
<evidence type="ECO:0000256" key="4">
    <source>
        <dbReference type="ARBA" id="ARBA00022741"/>
    </source>
</evidence>
<sequence length="1142" mass="128433">MIVTIKSQCGKKALIETRRVLDQFFERAGDRTWEGPVTLEGLQTVRMLLRKTARRNTAVACHRVRGTQQLELEWIVGNARRFNAQGRVPTNSTERDVLKSDSENQWHTAEVIALLAGIAGLFHDFGKANALFQLKLRGQRGMQEPLRHEWLSLLMFVAFVRGKCDQQWLAALASVQTADDQRCLDQLAEFRKNREAALKNPFVQLEGKPLAQTIGWLILSHHRLPVYPTREASKADEIEDESSRIPKLELTGITLDHRDWFAPWNSSQCLRNDWTADEWEQLFTFARGTPIASQRWCDKARQLAQRALKLPALIDAEHHWLLQDHFSSHLARLSLMLADHSYSAADKQTKWWDDSYQVYANTDKRDGNGKRPLKQRLDEHNIGVGQNALLLARQLPNLRSSLPVLVSHKTLKARSKKPAYRWQDKAFDVAVGLSVASARQGFFGVNMASTGKGKTFANARIMYGLASEQQGCRFSVALGLRTLTLQTGDALKERLKLDSDELAVLVGSQAVQELHRRRSESDKPTDAQQSGSESSSDLLDDTQHVSYDGTLNDGPLRRWLGQSPDGKPSKVLQLLSAPVLVSTIDHLMPSTEGVRGGKQIAPMLRLLTSDLVLDEPDDFDSTDLPALCRLVNWAGMLGSRVLLSSASMPPAMLTALFSAYRAGWEQFDKACGSPGQVTQICCAWFDEFDSSSAQCLDQQAFKTANAGFVEQRVKHLQADLQPGKALRCAEVLDVATAADKNGIIAAIAESCWQGMQRLHQQHAETDPKTGKRVSLGLIRMANINPLTAVAKHLIEGDVPADVRLHLCVYHSQHPLLVRSQIEARLDSTLSRHEPEKLWEQPEIRTALDTYPEQNHLFVVLGSPVTEVGRDHDYDWAIAEPSSMRSLIQLAGRIQRHRKQPPATVNMLVLNYNYRALKQLVDHRSESGLVFTQPGFEARAAGQANRLCLDADHRAIRRCVDQQDLQAVSSIPRIVQPARAEDGTSLVQIEHLHLIASLFENKAVQIAGRTPADRWWQLSPSPGWHAEMQRRTPFRKSSADDAYVLFQEDETAEPEFHRIRESDGLLLPSHSTFDYPELNANKRCSAWIETDVKQLIAQLAEDMGREVSGISKQFCEIRLRRLNDSGAEVWQYHPWLGVFREIQ</sequence>
<dbReference type="Pfam" id="PF21384">
    <property type="entry name" value="Cas3_I-F_Cas2"/>
    <property type="match status" value="1"/>
</dbReference>
<comment type="similarity">
    <text evidence="1">In the N-terminal section; belongs to the CRISPR-associated nuclease Cas3-HD family.</text>
</comment>
<keyword evidence="4" id="KW-0547">Nucleotide-binding</keyword>
<dbReference type="InterPro" id="IPR054712">
    <property type="entry name" value="Cas3-like_dom"/>
</dbReference>
<evidence type="ECO:0000259" key="10">
    <source>
        <dbReference type="PROSITE" id="PS51643"/>
    </source>
</evidence>
<proteinExistence type="inferred from homology"/>
<dbReference type="PROSITE" id="PS51643">
    <property type="entry name" value="HD_CAS3"/>
    <property type="match status" value="1"/>
</dbReference>
<keyword evidence="5" id="KW-0378">Hydrolase</keyword>
<dbReference type="EMBL" id="JAPNOA010000018">
    <property type="protein sequence ID" value="MCY0964508.1"/>
    <property type="molecule type" value="Genomic_DNA"/>
</dbReference>
<gene>
    <name evidence="11" type="primary">cas3f</name>
    <name evidence="11" type="ORF">OUO13_04860</name>
</gene>
<comment type="similarity">
    <text evidence="2">In the central section; belongs to the CRISPR-associated helicase Cas3 family.</text>
</comment>
<dbReference type="Pfam" id="PF22590">
    <property type="entry name" value="Cas3-like_C_2"/>
    <property type="match status" value="1"/>
</dbReference>
<evidence type="ECO:0000256" key="1">
    <source>
        <dbReference type="ARBA" id="ARBA00006847"/>
    </source>
</evidence>
<dbReference type="GO" id="GO:0004386">
    <property type="term" value="F:helicase activity"/>
    <property type="evidence" value="ECO:0007669"/>
    <property type="project" value="UniProtKB-KW"/>
</dbReference>
<dbReference type="AlphaFoldDB" id="A0A9X3IST8"/>
<evidence type="ECO:0000313" key="12">
    <source>
        <dbReference type="Proteomes" id="UP001150830"/>
    </source>
</evidence>
<comment type="caution">
    <text evidence="11">The sequence shown here is derived from an EMBL/GenBank/DDBJ whole genome shotgun (WGS) entry which is preliminary data.</text>
</comment>
<keyword evidence="6" id="KW-0347">Helicase</keyword>
<dbReference type="RefSeq" id="WP_283172725.1">
    <property type="nucleotide sequence ID" value="NZ_JAPNOA010000018.1"/>
</dbReference>
<dbReference type="GO" id="GO:0005524">
    <property type="term" value="F:ATP binding"/>
    <property type="evidence" value="ECO:0007669"/>
    <property type="project" value="UniProtKB-KW"/>
</dbReference>
<evidence type="ECO:0000256" key="6">
    <source>
        <dbReference type="ARBA" id="ARBA00022806"/>
    </source>
</evidence>
<keyword evidence="12" id="KW-1185">Reference proteome</keyword>
<dbReference type="NCBIfam" id="TIGR02562">
    <property type="entry name" value="cas3_yersinia"/>
    <property type="match status" value="1"/>
</dbReference>
<evidence type="ECO:0000313" key="11">
    <source>
        <dbReference type="EMBL" id="MCY0964508.1"/>
    </source>
</evidence>
<dbReference type="InterPro" id="IPR048823">
    <property type="entry name" value="Cas3_I-F_Cas2"/>
</dbReference>